<dbReference type="InterPro" id="IPR023346">
    <property type="entry name" value="Lysozyme-like_dom_sf"/>
</dbReference>
<gene>
    <name evidence="4" type="ORF">CR155_15270</name>
</gene>
<keyword evidence="2" id="KW-1133">Transmembrane helix</keyword>
<dbReference type="SUPFAM" id="SSF53955">
    <property type="entry name" value="Lysozyme-like"/>
    <property type="match status" value="1"/>
</dbReference>
<evidence type="ECO:0000313" key="5">
    <source>
        <dbReference type="Proteomes" id="UP000234328"/>
    </source>
</evidence>
<organism evidence="4 5">
    <name type="scientific">Pollutimonas nitritireducens</name>
    <dbReference type="NCBI Taxonomy" id="2045209"/>
    <lineage>
        <taxon>Bacteria</taxon>
        <taxon>Pseudomonadati</taxon>
        <taxon>Pseudomonadota</taxon>
        <taxon>Betaproteobacteria</taxon>
        <taxon>Burkholderiales</taxon>
        <taxon>Alcaligenaceae</taxon>
        <taxon>Pollutimonas</taxon>
    </lineage>
</organism>
<dbReference type="AlphaFoldDB" id="A0A2N4UDP9"/>
<dbReference type="Proteomes" id="UP000234328">
    <property type="component" value="Unassembled WGS sequence"/>
</dbReference>
<accession>A0A2N4UDP9</accession>
<feature type="transmembrane region" description="Helical" evidence="2">
    <location>
        <begin position="24"/>
        <end position="46"/>
    </location>
</feature>
<evidence type="ECO:0000313" key="4">
    <source>
        <dbReference type="EMBL" id="PLC53148.1"/>
    </source>
</evidence>
<sequence>MAAMGSDNLVSRSARGLLYQFGELAHVCAVYLGIAALVTLALTVTVPSMREQARQIHAALVFVLRPDGIKGDLFARLDSARNPFFFDAQGLLTDKETSGLPAVIPVVPEPALSAVPLPGQPPRARPADPASGSPTNFSRALSASVAGQAISGVTSAQAQALRSYIARKYKIAHSVAGALVNTAFMVGRESGLDPQLLLAVIAIESRYNPYAESHVGAQGLMQVMTSVHKEKFDAFNEGTIAALNPIANIRVGAQILGDCIKRRGSVTAGLACYVGATGPSDGGYGAKVLAERRRIALASGIPVGH</sequence>
<comment type="caution">
    <text evidence="4">The sequence shown here is derived from an EMBL/GenBank/DDBJ whole genome shotgun (WGS) entry which is preliminary data.</text>
</comment>
<feature type="region of interest" description="Disordered" evidence="1">
    <location>
        <begin position="117"/>
        <end position="138"/>
    </location>
</feature>
<protein>
    <submittedName>
        <fullName evidence="4">Lytic transglycosylase</fullName>
    </submittedName>
</protein>
<keyword evidence="2" id="KW-0472">Membrane</keyword>
<dbReference type="OrthoDB" id="9815002at2"/>
<dbReference type="EMBL" id="PDNV01000009">
    <property type="protein sequence ID" value="PLC53148.1"/>
    <property type="molecule type" value="Genomic_DNA"/>
</dbReference>
<evidence type="ECO:0000259" key="3">
    <source>
        <dbReference type="Pfam" id="PF01464"/>
    </source>
</evidence>
<proteinExistence type="predicted"/>
<name>A0A2N4UDP9_9BURK</name>
<evidence type="ECO:0000256" key="2">
    <source>
        <dbReference type="SAM" id="Phobius"/>
    </source>
</evidence>
<feature type="domain" description="Transglycosylase SLT" evidence="3">
    <location>
        <begin position="187"/>
        <end position="274"/>
    </location>
</feature>
<evidence type="ECO:0000256" key="1">
    <source>
        <dbReference type="SAM" id="MobiDB-lite"/>
    </source>
</evidence>
<reference evidence="4 5" key="1">
    <citation type="submission" date="2017-10" db="EMBL/GenBank/DDBJ databases">
        <title>Two draft genome sequences of Pusillimonas sp. strains isolated from a nitrate- and radionuclide-contaminated groundwater in Russia.</title>
        <authorList>
            <person name="Grouzdev D.S."/>
            <person name="Tourova T.P."/>
            <person name="Goeva M.A."/>
            <person name="Babich T.L."/>
            <person name="Sokolova D.S."/>
            <person name="Abdullin R."/>
            <person name="Poltaraus A.B."/>
            <person name="Toshchakov S.V."/>
            <person name="Nazina T.N."/>
        </authorList>
    </citation>
    <scope>NUCLEOTIDE SEQUENCE [LARGE SCALE GENOMIC DNA]</scope>
    <source>
        <strain evidence="4 5">JR1/69-2-13</strain>
    </source>
</reference>
<dbReference type="Gene3D" id="1.10.530.10">
    <property type="match status" value="1"/>
</dbReference>
<dbReference type="Pfam" id="PF01464">
    <property type="entry name" value="SLT"/>
    <property type="match status" value="1"/>
</dbReference>
<dbReference type="InterPro" id="IPR008258">
    <property type="entry name" value="Transglycosylase_SLT_dom_1"/>
</dbReference>
<keyword evidence="5" id="KW-1185">Reference proteome</keyword>
<keyword evidence="2" id="KW-0812">Transmembrane</keyword>